<dbReference type="InterPro" id="IPR032710">
    <property type="entry name" value="NTF2-like_dom_sf"/>
</dbReference>
<dbReference type="Gene3D" id="3.10.450.50">
    <property type="match status" value="1"/>
</dbReference>
<dbReference type="Pfam" id="PF07366">
    <property type="entry name" value="SnoaL"/>
    <property type="match status" value="1"/>
</dbReference>
<sequence>MPTLDEIRSLFDRWERVWNYNELDLVPTCVAPQYLRHEEAGDRIVTPEGYAAEIVNLKKERPDFQIIAYDHAFQGDRAWYRVGMMWTDQNSGKAQSRACVQGYRIEDGKLAETWVMFRPMGSSWGDAVAQPTWTTRV</sequence>
<reference evidence="1 2" key="1">
    <citation type="journal article" date="2017" name="Front. Microbiol.">
        <title>Genomics reveals a unique clone of Burkholderia cenocepacia harbouring an actively excising novel genomic island.</title>
        <authorList>
            <person name="Patil P."/>
            <person name="Mali S."/>
            <person name="Midha S."/>
            <person name="Gautam V."/>
            <person name="Dash L."/>
            <person name="Kumar S."/>
            <person name="Shastri J."/>
            <person name="Singhal L."/>
            <person name="Patil P.B."/>
        </authorList>
    </citation>
    <scope>NUCLEOTIDE SEQUENCE [LARGE SCALE GENOMIC DNA]</scope>
    <source>
        <strain evidence="1 2">BC-19</strain>
    </source>
</reference>
<proteinExistence type="predicted"/>
<organism evidence="1 2">
    <name type="scientific">Burkholderia cenocepacia</name>
    <dbReference type="NCBI Taxonomy" id="95486"/>
    <lineage>
        <taxon>Bacteria</taxon>
        <taxon>Pseudomonadati</taxon>
        <taxon>Pseudomonadota</taxon>
        <taxon>Betaproteobacteria</taxon>
        <taxon>Burkholderiales</taxon>
        <taxon>Burkholderiaceae</taxon>
        <taxon>Burkholderia</taxon>
        <taxon>Burkholderia cepacia complex</taxon>
    </lineage>
</organism>
<accession>A0ABD4UI87</accession>
<dbReference type="AlphaFoldDB" id="A0ABD4UI87"/>
<evidence type="ECO:0000313" key="1">
    <source>
        <dbReference type="EMBL" id="MCW3714033.1"/>
    </source>
</evidence>
<dbReference type="RefSeq" id="WP_143262479.1">
    <property type="nucleotide sequence ID" value="NZ_JAIMII010000035.1"/>
</dbReference>
<evidence type="ECO:0000313" key="2">
    <source>
        <dbReference type="Proteomes" id="UP000191686"/>
    </source>
</evidence>
<dbReference type="EMBL" id="JYMX02000018">
    <property type="protein sequence ID" value="MCW3714033.1"/>
    <property type="molecule type" value="Genomic_DNA"/>
</dbReference>
<gene>
    <name evidence="1" type="ORF">UE95_022335</name>
</gene>
<name>A0ABD4UI87_9BURK</name>
<protein>
    <submittedName>
        <fullName evidence="1">Ester cyclase</fullName>
    </submittedName>
</protein>
<reference evidence="1 2" key="2">
    <citation type="journal article" date="2017" name="Front. Microbiol.">
        <title>Genomics Reveals a Unique Clone of Burkholderia cenocepacia Harboring an Actively Excising Novel Genomic Island.</title>
        <authorList>
            <person name="Patil P.P."/>
            <person name="Mali S."/>
            <person name="Midha S."/>
            <person name="Gautam V."/>
            <person name="Dash L."/>
            <person name="Kumar S."/>
            <person name="Shastri J."/>
            <person name="Singhal L."/>
            <person name="Patil P.B."/>
        </authorList>
    </citation>
    <scope>NUCLEOTIDE SEQUENCE [LARGE SCALE GENOMIC DNA]</scope>
    <source>
        <strain evidence="1 2">BC-19</strain>
    </source>
</reference>
<dbReference type="SUPFAM" id="SSF54427">
    <property type="entry name" value="NTF2-like"/>
    <property type="match status" value="1"/>
</dbReference>
<dbReference type="InterPro" id="IPR009959">
    <property type="entry name" value="Cyclase_SnoaL-like"/>
</dbReference>
<comment type="caution">
    <text evidence="1">The sequence shown here is derived from an EMBL/GenBank/DDBJ whole genome shotgun (WGS) entry which is preliminary data.</text>
</comment>
<dbReference type="Proteomes" id="UP000191686">
    <property type="component" value="Unassembled WGS sequence"/>
</dbReference>